<evidence type="ECO:0000313" key="1">
    <source>
        <dbReference type="EMBL" id="KAI3801444.1"/>
    </source>
</evidence>
<sequence>MSALEIRSLDSIVYSDVDESRALFLLNRFSYGASQILSDLHNNSLTGTIPDFLGTMPNLRQLNLADNQFSGRIPTTLSKNNKQKLIVTGNPSLCTSGKSCSNSPETINSDPGSTPVTSKKSSALPVVLGTTIPAFFLVWVAAGVFIILRRRRKLNMPIVTGGGANGHSGGGANGLHKIGEEMIFGTLPFSRRVTSLVITFENTHNSLSAFTSFDRSISQIIA</sequence>
<organism evidence="1 2">
    <name type="scientific">Smallanthus sonchifolius</name>
    <dbReference type="NCBI Taxonomy" id="185202"/>
    <lineage>
        <taxon>Eukaryota</taxon>
        <taxon>Viridiplantae</taxon>
        <taxon>Streptophyta</taxon>
        <taxon>Embryophyta</taxon>
        <taxon>Tracheophyta</taxon>
        <taxon>Spermatophyta</taxon>
        <taxon>Magnoliopsida</taxon>
        <taxon>eudicotyledons</taxon>
        <taxon>Gunneridae</taxon>
        <taxon>Pentapetalae</taxon>
        <taxon>asterids</taxon>
        <taxon>campanulids</taxon>
        <taxon>Asterales</taxon>
        <taxon>Asteraceae</taxon>
        <taxon>Asteroideae</taxon>
        <taxon>Heliantheae alliance</taxon>
        <taxon>Millerieae</taxon>
        <taxon>Smallanthus</taxon>
    </lineage>
</organism>
<keyword evidence="2" id="KW-1185">Reference proteome</keyword>
<proteinExistence type="predicted"/>
<comment type="caution">
    <text evidence="1">The sequence shown here is derived from an EMBL/GenBank/DDBJ whole genome shotgun (WGS) entry which is preliminary data.</text>
</comment>
<accession>A0ACB9HZT0</accession>
<gene>
    <name evidence="1" type="ORF">L1987_29549</name>
</gene>
<name>A0ACB9HZT0_9ASTR</name>
<protein>
    <submittedName>
        <fullName evidence="1">Uncharacterized protein</fullName>
    </submittedName>
</protein>
<dbReference type="Proteomes" id="UP001056120">
    <property type="component" value="Linkage Group LG10"/>
</dbReference>
<reference evidence="1 2" key="2">
    <citation type="journal article" date="2022" name="Mol. Ecol. Resour.">
        <title>The genomes of chicory, endive, great burdock and yacon provide insights into Asteraceae paleo-polyploidization history and plant inulin production.</title>
        <authorList>
            <person name="Fan W."/>
            <person name="Wang S."/>
            <person name="Wang H."/>
            <person name="Wang A."/>
            <person name="Jiang F."/>
            <person name="Liu H."/>
            <person name="Zhao H."/>
            <person name="Xu D."/>
            <person name="Zhang Y."/>
        </authorList>
    </citation>
    <scope>NUCLEOTIDE SEQUENCE [LARGE SCALE GENOMIC DNA]</scope>
    <source>
        <strain evidence="2">cv. Yunnan</strain>
        <tissue evidence="1">Leaves</tissue>
    </source>
</reference>
<dbReference type="EMBL" id="CM042027">
    <property type="protein sequence ID" value="KAI3801444.1"/>
    <property type="molecule type" value="Genomic_DNA"/>
</dbReference>
<reference evidence="2" key="1">
    <citation type="journal article" date="2022" name="Mol. Ecol. Resour.">
        <title>The genomes of chicory, endive, great burdock and yacon provide insights into Asteraceae palaeo-polyploidization history and plant inulin production.</title>
        <authorList>
            <person name="Fan W."/>
            <person name="Wang S."/>
            <person name="Wang H."/>
            <person name="Wang A."/>
            <person name="Jiang F."/>
            <person name="Liu H."/>
            <person name="Zhao H."/>
            <person name="Xu D."/>
            <person name="Zhang Y."/>
        </authorList>
    </citation>
    <scope>NUCLEOTIDE SEQUENCE [LARGE SCALE GENOMIC DNA]</scope>
    <source>
        <strain evidence="2">cv. Yunnan</strain>
    </source>
</reference>
<evidence type="ECO:0000313" key="2">
    <source>
        <dbReference type="Proteomes" id="UP001056120"/>
    </source>
</evidence>